<accession>A0A098LHF0</accession>
<sequence>MLVADYRLTHTSSDIIVPRKCIEYMNKSIRRTNQTKWIFMLNEKKNWYLNLHTLYVNHSTVLKKTLINAP</sequence>
<dbReference type="AlphaFoldDB" id="A0A098LHF0"/>
<evidence type="ECO:0000313" key="1">
    <source>
        <dbReference type="EMBL" id="GAL85869.1"/>
    </source>
</evidence>
<proteinExistence type="predicted"/>
<name>A0A098LHF0_9BACT</name>
<protein>
    <submittedName>
        <fullName evidence="1">Uncharacterized protein</fullName>
    </submittedName>
</protein>
<reference evidence="1 2" key="1">
    <citation type="submission" date="2014-09" db="EMBL/GenBank/DDBJ databases">
        <title>Sporocytophaga myxococcoides PG-01 genome sequencing.</title>
        <authorList>
            <person name="Liu L."/>
            <person name="Gao P.J."/>
            <person name="Chen G.J."/>
            <person name="Wang L.S."/>
        </authorList>
    </citation>
    <scope>NUCLEOTIDE SEQUENCE [LARGE SCALE GENOMIC DNA]</scope>
    <source>
        <strain evidence="1 2">PG-01</strain>
    </source>
</reference>
<comment type="caution">
    <text evidence="1">The sequence shown here is derived from an EMBL/GenBank/DDBJ whole genome shotgun (WGS) entry which is preliminary data.</text>
</comment>
<dbReference type="Proteomes" id="UP000030185">
    <property type="component" value="Unassembled WGS sequence"/>
</dbReference>
<keyword evidence="2" id="KW-1185">Reference proteome</keyword>
<gene>
    <name evidence="1" type="ORF">MYP_3098</name>
</gene>
<organism evidence="1 2">
    <name type="scientific">Sporocytophaga myxococcoides</name>
    <dbReference type="NCBI Taxonomy" id="153721"/>
    <lineage>
        <taxon>Bacteria</taxon>
        <taxon>Pseudomonadati</taxon>
        <taxon>Bacteroidota</taxon>
        <taxon>Cytophagia</taxon>
        <taxon>Cytophagales</taxon>
        <taxon>Cytophagaceae</taxon>
        <taxon>Sporocytophaga</taxon>
    </lineage>
</organism>
<evidence type="ECO:0000313" key="2">
    <source>
        <dbReference type="Proteomes" id="UP000030185"/>
    </source>
</evidence>
<dbReference type="EMBL" id="BBLT01000006">
    <property type="protein sequence ID" value="GAL85869.1"/>
    <property type="molecule type" value="Genomic_DNA"/>
</dbReference>